<name>A0A7J0EH22_9ERIC</name>
<organism evidence="1 2">
    <name type="scientific">Actinidia rufa</name>
    <dbReference type="NCBI Taxonomy" id="165716"/>
    <lineage>
        <taxon>Eukaryota</taxon>
        <taxon>Viridiplantae</taxon>
        <taxon>Streptophyta</taxon>
        <taxon>Embryophyta</taxon>
        <taxon>Tracheophyta</taxon>
        <taxon>Spermatophyta</taxon>
        <taxon>Magnoliopsida</taxon>
        <taxon>eudicotyledons</taxon>
        <taxon>Gunneridae</taxon>
        <taxon>Pentapetalae</taxon>
        <taxon>asterids</taxon>
        <taxon>Ericales</taxon>
        <taxon>Actinidiaceae</taxon>
        <taxon>Actinidia</taxon>
    </lineage>
</organism>
<dbReference type="EMBL" id="BJWL01000004">
    <property type="protein sequence ID" value="GFY85562.1"/>
    <property type="molecule type" value="Genomic_DNA"/>
</dbReference>
<comment type="caution">
    <text evidence="1">The sequence shown here is derived from an EMBL/GenBank/DDBJ whole genome shotgun (WGS) entry which is preliminary data.</text>
</comment>
<gene>
    <name evidence="1" type="ORF">Acr_04g0003000</name>
</gene>
<proteinExistence type="predicted"/>
<sequence length="98" mass="10982">MASGRSTSTGGWYIGGGGGGSSRHNFEGQFDSDLSSWFSSSTGDSDRCYVERVVLRRDEAQDCIRLPETRRNPQGVQNGWRSMFIQCFEFLKPVFCVE</sequence>
<dbReference type="Proteomes" id="UP000585474">
    <property type="component" value="Unassembled WGS sequence"/>
</dbReference>
<dbReference type="AlphaFoldDB" id="A0A7J0EH22"/>
<keyword evidence="2" id="KW-1185">Reference proteome</keyword>
<evidence type="ECO:0000313" key="1">
    <source>
        <dbReference type="EMBL" id="GFY85562.1"/>
    </source>
</evidence>
<accession>A0A7J0EH22</accession>
<evidence type="ECO:0000313" key="2">
    <source>
        <dbReference type="Proteomes" id="UP000585474"/>
    </source>
</evidence>
<reference evidence="1 2" key="1">
    <citation type="submission" date="2019-07" db="EMBL/GenBank/DDBJ databases">
        <title>De Novo Assembly of kiwifruit Actinidia rufa.</title>
        <authorList>
            <person name="Sugita-Konishi S."/>
            <person name="Sato K."/>
            <person name="Mori E."/>
            <person name="Abe Y."/>
            <person name="Kisaki G."/>
            <person name="Hamano K."/>
            <person name="Suezawa K."/>
            <person name="Otani M."/>
            <person name="Fukuda T."/>
            <person name="Manabe T."/>
            <person name="Gomi K."/>
            <person name="Tabuchi M."/>
            <person name="Akimitsu K."/>
            <person name="Kataoka I."/>
        </authorList>
    </citation>
    <scope>NUCLEOTIDE SEQUENCE [LARGE SCALE GENOMIC DNA]</scope>
    <source>
        <strain evidence="2">cv. Fuchu</strain>
    </source>
</reference>
<protein>
    <submittedName>
        <fullName evidence="1">Uncharacterized protein</fullName>
    </submittedName>
</protein>